<reference evidence="8 9" key="1">
    <citation type="journal article" date="2013" name="Genome Biol. Evol.">
        <title>Comparison of metabolic capacities and inference of gene content evolution in mosquito-associated Spiroplasma diminutum and S. taiwanense.</title>
        <authorList>
            <person name="Lo W.S."/>
            <person name="Ku C."/>
            <person name="Chen L.L."/>
            <person name="Chang T.H."/>
            <person name="Kuo C.H."/>
        </authorList>
    </citation>
    <scope>NUCLEOTIDE SEQUENCE [LARGE SCALE GENOMIC DNA]</scope>
    <source>
        <strain evidence="8">CUAS-1</strain>
    </source>
</reference>
<dbReference type="RefSeq" id="WP_020836494.1">
    <property type="nucleotide sequence ID" value="NC_021833.1"/>
</dbReference>
<dbReference type="HOGENOM" id="CLU_006958_0_6_14"/>
<dbReference type="PRINTS" id="PR00105">
    <property type="entry name" value="C5METTRFRASE"/>
</dbReference>
<keyword evidence="2 5" id="KW-0808">Transferase</keyword>
<dbReference type="PANTHER" id="PTHR46098:SF1">
    <property type="entry name" value="TRNA (CYTOSINE(38)-C(5))-METHYLTRANSFERASE"/>
    <property type="match status" value="1"/>
</dbReference>
<evidence type="ECO:0000256" key="6">
    <source>
        <dbReference type="RuleBase" id="RU000416"/>
    </source>
</evidence>
<dbReference type="NCBIfam" id="TIGR00675">
    <property type="entry name" value="dcm"/>
    <property type="match status" value="1"/>
</dbReference>
<dbReference type="Proteomes" id="UP000014983">
    <property type="component" value="Chromosome"/>
</dbReference>
<evidence type="ECO:0000256" key="1">
    <source>
        <dbReference type="ARBA" id="ARBA00022603"/>
    </source>
</evidence>
<dbReference type="PROSITE" id="PS00094">
    <property type="entry name" value="C5_MTASE_1"/>
    <property type="match status" value="1"/>
</dbReference>
<dbReference type="GO" id="GO:0009307">
    <property type="term" value="P:DNA restriction-modification system"/>
    <property type="evidence" value="ECO:0007669"/>
    <property type="project" value="UniProtKB-KW"/>
</dbReference>
<dbReference type="PATRIC" id="fig|1276221.3.peg.557"/>
<evidence type="ECO:0000256" key="3">
    <source>
        <dbReference type="ARBA" id="ARBA00022691"/>
    </source>
</evidence>
<dbReference type="InterPro" id="IPR018117">
    <property type="entry name" value="C5_DNA_meth_AS"/>
</dbReference>
<evidence type="ECO:0000256" key="5">
    <source>
        <dbReference type="PROSITE-ProRule" id="PRU01016"/>
    </source>
</evidence>
<sequence length="419" mass="48669">MNKLRVFETFAGIGAQHKALEILKDNIEDFDYEIAGTSEWDMWANISYNAIHHNNKNIAKSLNETEIDDFLKTFTLSNDGKKPTDFKFIQRQPRGMKELLYSSLKNSKNQGSILEITGKKLIKNIGEFDLLTYSFPCQDLSVAGSFHGFNQGMAKGSGTRSGLLWEIERILKELKREDKLPKYLLLENVKNMVSNKHKDDYLEWLNFLAKLGYETKTYILDATKYGIPQKRNRVYALSTLKKEKNKINFDNFINSSDEVRDLSYEFHIEKDIKTTLKLDYRNSIYYNEAIIASPNKTPSRIKMYNENPWIFKLVNNSPVFLDSVRTITTKQDRHPNAGIIDLKNTEIIDKLRKMGKADYRFLTPRETFLLMGFSEKEFERVLESIPRKDILYRQAGNSIVVNVLVALFNKMLKEGKNND</sequence>
<dbReference type="InterPro" id="IPR050750">
    <property type="entry name" value="C5-MTase"/>
</dbReference>
<evidence type="ECO:0000256" key="7">
    <source>
        <dbReference type="RuleBase" id="RU000417"/>
    </source>
</evidence>
<dbReference type="InParanoid" id="S5M2F5"/>
<organism evidence="8 9">
    <name type="scientific">Spiroplasma diminutum CUAS-1</name>
    <dbReference type="NCBI Taxonomy" id="1276221"/>
    <lineage>
        <taxon>Bacteria</taxon>
        <taxon>Bacillati</taxon>
        <taxon>Mycoplasmatota</taxon>
        <taxon>Mollicutes</taxon>
        <taxon>Entomoplasmatales</taxon>
        <taxon>Spiroplasmataceae</taxon>
        <taxon>Spiroplasma</taxon>
    </lineage>
</organism>
<dbReference type="FunCoup" id="S5M2F5">
    <property type="interactions" value="7"/>
</dbReference>
<dbReference type="STRING" id="1276221.SDIMI_v3c05580"/>
<dbReference type="eggNOG" id="COG0270">
    <property type="taxonomic scope" value="Bacteria"/>
</dbReference>
<dbReference type="SUPFAM" id="SSF53335">
    <property type="entry name" value="S-adenosyl-L-methionine-dependent methyltransferases"/>
    <property type="match status" value="1"/>
</dbReference>
<dbReference type="Gene3D" id="3.90.120.10">
    <property type="entry name" value="DNA Methylase, subunit A, domain 2"/>
    <property type="match status" value="1"/>
</dbReference>
<dbReference type="PROSITE" id="PS00095">
    <property type="entry name" value="C5_MTASE_2"/>
    <property type="match status" value="1"/>
</dbReference>
<dbReference type="REBASE" id="68090">
    <property type="entry name" value="M.Sdi1ORF5580P"/>
</dbReference>
<dbReference type="InterPro" id="IPR029063">
    <property type="entry name" value="SAM-dependent_MTases_sf"/>
</dbReference>
<evidence type="ECO:0000256" key="2">
    <source>
        <dbReference type="ARBA" id="ARBA00022679"/>
    </source>
</evidence>
<dbReference type="EMBL" id="CP005076">
    <property type="protein sequence ID" value="AGR42262.1"/>
    <property type="molecule type" value="Genomic_DNA"/>
</dbReference>
<dbReference type="AlphaFoldDB" id="S5M2F5"/>
<evidence type="ECO:0000313" key="8">
    <source>
        <dbReference type="EMBL" id="AGR42262.1"/>
    </source>
</evidence>
<dbReference type="PANTHER" id="PTHR46098">
    <property type="entry name" value="TRNA (CYTOSINE(38)-C(5))-METHYLTRANSFERASE"/>
    <property type="match status" value="1"/>
</dbReference>
<feature type="active site" evidence="5">
    <location>
        <position position="137"/>
    </location>
</feature>
<evidence type="ECO:0000313" key="9">
    <source>
        <dbReference type="Proteomes" id="UP000014983"/>
    </source>
</evidence>
<keyword evidence="3 5" id="KW-0949">S-adenosyl-L-methionine</keyword>
<keyword evidence="9" id="KW-1185">Reference proteome</keyword>
<dbReference type="Pfam" id="PF00145">
    <property type="entry name" value="DNA_methylase"/>
    <property type="match status" value="1"/>
</dbReference>
<keyword evidence="1 5" id="KW-0489">Methyltransferase</keyword>
<evidence type="ECO:0000256" key="4">
    <source>
        <dbReference type="ARBA" id="ARBA00022747"/>
    </source>
</evidence>
<dbReference type="GO" id="GO:0003886">
    <property type="term" value="F:DNA (cytosine-5-)-methyltransferase activity"/>
    <property type="evidence" value="ECO:0007669"/>
    <property type="project" value="UniProtKB-EC"/>
</dbReference>
<comment type="catalytic activity">
    <reaction evidence="7">
        <text>a 2'-deoxycytidine in DNA + S-adenosyl-L-methionine = a 5-methyl-2'-deoxycytidine in DNA + S-adenosyl-L-homocysteine + H(+)</text>
        <dbReference type="Rhea" id="RHEA:13681"/>
        <dbReference type="Rhea" id="RHEA-COMP:11369"/>
        <dbReference type="Rhea" id="RHEA-COMP:11370"/>
        <dbReference type="ChEBI" id="CHEBI:15378"/>
        <dbReference type="ChEBI" id="CHEBI:57856"/>
        <dbReference type="ChEBI" id="CHEBI:59789"/>
        <dbReference type="ChEBI" id="CHEBI:85452"/>
        <dbReference type="ChEBI" id="CHEBI:85454"/>
        <dbReference type="EC" id="2.1.1.37"/>
    </reaction>
</comment>
<name>S5M2F5_9MOLU</name>
<gene>
    <name evidence="8" type="primary">ydiP</name>
    <name evidence="8" type="ORF">SDIMI_v3c05580</name>
</gene>
<dbReference type="GO" id="GO:0032259">
    <property type="term" value="P:methylation"/>
    <property type="evidence" value="ECO:0007669"/>
    <property type="project" value="UniProtKB-KW"/>
</dbReference>
<dbReference type="PROSITE" id="PS51679">
    <property type="entry name" value="SAM_MT_C5"/>
    <property type="match status" value="1"/>
</dbReference>
<dbReference type="Gene3D" id="3.40.50.150">
    <property type="entry name" value="Vaccinia Virus protein VP39"/>
    <property type="match status" value="1"/>
</dbReference>
<dbReference type="InterPro" id="IPR001525">
    <property type="entry name" value="C5_MeTfrase"/>
</dbReference>
<accession>S5M2F5</accession>
<keyword evidence="4" id="KW-0680">Restriction system</keyword>
<dbReference type="EC" id="2.1.1.37" evidence="7"/>
<protein>
    <recommendedName>
        <fullName evidence="7">Cytosine-specific methyltransferase</fullName>
        <ecNumber evidence="7">2.1.1.37</ecNumber>
    </recommendedName>
</protein>
<proteinExistence type="inferred from homology"/>
<dbReference type="KEGG" id="sdi:SDIMI_v3c05580"/>
<comment type="similarity">
    <text evidence="5 6">Belongs to the class I-like SAM-binding methyltransferase superfamily. C5-methyltransferase family.</text>
</comment>
<dbReference type="InterPro" id="IPR031303">
    <property type="entry name" value="C5_meth_CS"/>
</dbReference>
<dbReference type="OrthoDB" id="9813719at2"/>